<reference evidence="8" key="1">
    <citation type="journal article" date="2014" name="Microb. Cell Fact.">
        <title>Exploiting Issatchenkia orientalis SD108 for succinic acid production.</title>
        <authorList>
            <person name="Xiao H."/>
            <person name="Shao Z."/>
            <person name="Jiang Y."/>
            <person name="Dole S."/>
            <person name="Zhao H."/>
        </authorList>
    </citation>
    <scope>NUCLEOTIDE SEQUENCE [LARGE SCALE GENOMIC DNA]</scope>
    <source>
        <strain evidence="8">SD108</strain>
    </source>
</reference>
<evidence type="ECO:0000313" key="8">
    <source>
        <dbReference type="Proteomes" id="UP000029867"/>
    </source>
</evidence>
<evidence type="ECO:0000256" key="1">
    <source>
        <dbReference type="ARBA" id="ARBA00022723"/>
    </source>
</evidence>
<dbReference type="Pfam" id="PF00320">
    <property type="entry name" value="GATA"/>
    <property type="match status" value="1"/>
</dbReference>
<dbReference type="HOGENOM" id="CLU_517833_0_0_1"/>
<evidence type="ECO:0000256" key="5">
    <source>
        <dbReference type="SAM" id="MobiDB-lite"/>
    </source>
</evidence>
<proteinExistence type="predicted"/>
<evidence type="ECO:0000256" key="4">
    <source>
        <dbReference type="PROSITE-ProRule" id="PRU00094"/>
    </source>
</evidence>
<gene>
    <name evidence="7" type="ORF">JL09_g378</name>
</gene>
<dbReference type="PROSITE" id="PS50114">
    <property type="entry name" value="GATA_ZN_FINGER_2"/>
    <property type="match status" value="1"/>
</dbReference>
<evidence type="ECO:0000259" key="6">
    <source>
        <dbReference type="PROSITE" id="PS50114"/>
    </source>
</evidence>
<name>A0A099P8U6_PICKU</name>
<dbReference type="eggNOG" id="KOG1601">
    <property type="taxonomic scope" value="Eukaryota"/>
</dbReference>
<comment type="caution">
    <text evidence="7">The sequence shown here is derived from an EMBL/GenBank/DDBJ whole genome shotgun (WGS) entry which is preliminary data.</text>
</comment>
<dbReference type="InterPro" id="IPR051140">
    <property type="entry name" value="GATA_TF"/>
</dbReference>
<sequence length="526" mass="59940">MPDRKTLNYLNSFAQSGRECHQQTQPSEQISQQLSQPIQPLQAPQAPIPAQPATIVPTTSSLKASTYNAIIDQPPYQPFHYSQYTHPTYPPSSASNYYYYEQSRSVPQLPIQIVSSQQQQQQQQHLPELTQQHSGQITQQPLQQHLSSTLHAYPLHPSTSNPSNYQSTIQLPVQYPSNFIPPPVTTPPYYHNNNNSHNHSNTTTNNNDNINNENHSFINDRTRTQSELHNATEIETSYKHSNRLVDGNYKVDKKSIPYTFKPNSSKSSVNHFRVDSKLRRSPEVDNWKNAKSVELFQKLKWLNSNKREILELMRVVDNDEKLQSLLYAEIESGSNTDCKIEEFYNHINTYANSKVLKFHSVSQNLSNLTNIWLKMKKIESHGSVDSQPIIDQKFALTLQPSTSSPFATGTQPNKYNLNNINPTSSYPGESVSLQVVPLRLNDKQQHIDFKSQGVLHPDLSIKMKMVCAHCGSTSTPEWRKGPEDARTLCNACGLFHMKLVKRIGAEAAAKELRKRRENGEQNNRRL</sequence>
<dbReference type="GO" id="GO:0006355">
    <property type="term" value="P:regulation of DNA-templated transcription"/>
    <property type="evidence" value="ECO:0007669"/>
    <property type="project" value="InterPro"/>
</dbReference>
<accession>A0A099P8U6</accession>
<evidence type="ECO:0000256" key="3">
    <source>
        <dbReference type="ARBA" id="ARBA00022833"/>
    </source>
</evidence>
<evidence type="ECO:0000313" key="7">
    <source>
        <dbReference type="EMBL" id="KGK40451.1"/>
    </source>
</evidence>
<dbReference type="Gene3D" id="3.30.50.10">
    <property type="entry name" value="Erythroid Transcription Factor GATA-1, subunit A"/>
    <property type="match status" value="1"/>
</dbReference>
<dbReference type="VEuPathDB" id="FungiDB:C5L36_0C03320"/>
<dbReference type="PANTHER" id="PTHR45658:SF132">
    <property type="entry name" value="BIOFILM REGULATOR 1"/>
    <property type="match status" value="1"/>
</dbReference>
<dbReference type="InterPro" id="IPR000679">
    <property type="entry name" value="Znf_GATA"/>
</dbReference>
<dbReference type="CDD" id="cd00202">
    <property type="entry name" value="ZnF_GATA"/>
    <property type="match status" value="1"/>
</dbReference>
<dbReference type="SMART" id="SM00401">
    <property type="entry name" value="ZnF_GATA"/>
    <property type="match status" value="1"/>
</dbReference>
<dbReference type="SUPFAM" id="SSF57716">
    <property type="entry name" value="Glucocorticoid receptor-like (DNA-binding domain)"/>
    <property type="match status" value="1"/>
</dbReference>
<dbReference type="Proteomes" id="UP000029867">
    <property type="component" value="Unassembled WGS sequence"/>
</dbReference>
<feature type="compositionally biased region" description="Low complexity" evidence="5">
    <location>
        <begin position="113"/>
        <end position="133"/>
    </location>
</feature>
<keyword evidence="2 4" id="KW-0863">Zinc-finger</keyword>
<protein>
    <recommendedName>
        <fullName evidence="6">GATA-type domain-containing protein</fullName>
    </recommendedName>
</protein>
<dbReference type="InterPro" id="IPR013088">
    <property type="entry name" value="Znf_NHR/GATA"/>
</dbReference>
<dbReference type="PANTHER" id="PTHR45658">
    <property type="entry name" value="GATA TRANSCRIPTION FACTOR"/>
    <property type="match status" value="1"/>
</dbReference>
<evidence type="ECO:0000256" key="2">
    <source>
        <dbReference type="ARBA" id="ARBA00022771"/>
    </source>
</evidence>
<keyword evidence="3" id="KW-0862">Zinc</keyword>
<feature type="region of interest" description="Disordered" evidence="5">
    <location>
        <begin position="192"/>
        <end position="215"/>
    </location>
</feature>
<dbReference type="GO" id="GO:0043565">
    <property type="term" value="F:sequence-specific DNA binding"/>
    <property type="evidence" value="ECO:0007669"/>
    <property type="project" value="InterPro"/>
</dbReference>
<dbReference type="EMBL" id="JQFK01000002">
    <property type="protein sequence ID" value="KGK40451.1"/>
    <property type="molecule type" value="Genomic_DNA"/>
</dbReference>
<feature type="region of interest" description="Disordered" evidence="5">
    <location>
        <begin position="113"/>
        <end position="142"/>
    </location>
</feature>
<organism evidence="7 8">
    <name type="scientific">Pichia kudriavzevii</name>
    <name type="common">Yeast</name>
    <name type="synonym">Issatchenkia orientalis</name>
    <dbReference type="NCBI Taxonomy" id="4909"/>
    <lineage>
        <taxon>Eukaryota</taxon>
        <taxon>Fungi</taxon>
        <taxon>Dikarya</taxon>
        <taxon>Ascomycota</taxon>
        <taxon>Saccharomycotina</taxon>
        <taxon>Pichiomycetes</taxon>
        <taxon>Pichiales</taxon>
        <taxon>Pichiaceae</taxon>
        <taxon>Pichia</taxon>
    </lineage>
</organism>
<dbReference type="GO" id="GO:0008270">
    <property type="term" value="F:zinc ion binding"/>
    <property type="evidence" value="ECO:0007669"/>
    <property type="project" value="UniProtKB-KW"/>
</dbReference>
<dbReference type="AlphaFoldDB" id="A0A099P8U6"/>
<keyword evidence="1" id="KW-0479">Metal-binding</keyword>
<feature type="domain" description="GATA-type" evidence="6">
    <location>
        <begin position="467"/>
        <end position="496"/>
    </location>
</feature>